<sequence>MFLRATFYCLFFMVVLIISRICKSQSRKVIEGFKNAIIIGLMKPKCPLSQ</sequence>
<protein>
    <submittedName>
        <fullName evidence="2">Uncharacterized protein</fullName>
    </submittedName>
</protein>
<organism evidence="2">
    <name type="scientific">Rhizophora mucronata</name>
    <name type="common">Asiatic mangrove</name>
    <dbReference type="NCBI Taxonomy" id="61149"/>
    <lineage>
        <taxon>Eukaryota</taxon>
        <taxon>Viridiplantae</taxon>
        <taxon>Streptophyta</taxon>
        <taxon>Embryophyta</taxon>
        <taxon>Tracheophyta</taxon>
        <taxon>Spermatophyta</taxon>
        <taxon>Magnoliopsida</taxon>
        <taxon>eudicotyledons</taxon>
        <taxon>Gunneridae</taxon>
        <taxon>Pentapetalae</taxon>
        <taxon>rosids</taxon>
        <taxon>fabids</taxon>
        <taxon>Malpighiales</taxon>
        <taxon>Rhizophoraceae</taxon>
        <taxon>Rhizophora</taxon>
    </lineage>
</organism>
<evidence type="ECO:0000256" key="1">
    <source>
        <dbReference type="SAM" id="SignalP"/>
    </source>
</evidence>
<reference evidence="2" key="1">
    <citation type="submission" date="2018-02" db="EMBL/GenBank/DDBJ databases">
        <title>Rhizophora mucronata_Transcriptome.</title>
        <authorList>
            <person name="Meera S.P."/>
            <person name="Sreeshan A."/>
            <person name="Augustine A."/>
        </authorList>
    </citation>
    <scope>NUCLEOTIDE SEQUENCE</scope>
    <source>
        <tissue evidence="2">Leaf</tissue>
    </source>
</reference>
<evidence type="ECO:0000313" key="2">
    <source>
        <dbReference type="EMBL" id="MBW83600.1"/>
    </source>
</evidence>
<dbReference type="AlphaFoldDB" id="A0A2P2IQY4"/>
<name>A0A2P2IQY4_RHIMU</name>
<feature type="chain" id="PRO_5015180780" evidence="1">
    <location>
        <begin position="25"/>
        <end position="50"/>
    </location>
</feature>
<feature type="signal peptide" evidence="1">
    <location>
        <begin position="1"/>
        <end position="24"/>
    </location>
</feature>
<keyword evidence="1" id="KW-0732">Signal</keyword>
<accession>A0A2P2IQY4</accession>
<dbReference type="EMBL" id="GGEC01003117">
    <property type="protein sequence ID" value="MBW83600.1"/>
    <property type="molecule type" value="Transcribed_RNA"/>
</dbReference>
<proteinExistence type="predicted"/>